<name>A0A8A1LCI5_AJEC8</name>
<dbReference type="Proteomes" id="UP000663419">
    <property type="component" value="Chromosome 1"/>
</dbReference>
<gene>
    <name evidence="1" type="ORF">I7I53_09836</name>
</gene>
<organism evidence="1 2">
    <name type="scientific">Ajellomyces capsulatus (strain H88)</name>
    <name type="common">Darling's disease fungus</name>
    <name type="synonym">Histoplasma capsulatum</name>
    <dbReference type="NCBI Taxonomy" id="544711"/>
    <lineage>
        <taxon>Eukaryota</taxon>
        <taxon>Fungi</taxon>
        <taxon>Dikarya</taxon>
        <taxon>Ascomycota</taxon>
        <taxon>Pezizomycotina</taxon>
        <taxon>Eurotiomycetes</taxon>
        <taxon>Eurotiomycetidae</taxon>
        <taxon>Onygenales</taxon>
        <taxon>Ajellomycetaceae</taxon>
        <taxon>Histoplasma</taxon>
    </lineage>
</organism>
<proteinExistence type="predicted"/>
<dbReference type="VEuPathDB" id="FungiDB:I7I53_09836"/>
<evidence type="ECO:0000313" key="2">
    <source>
        <dbReference type="Proteomes" id="UP000663419"/>
    </source>
</evidence>
<dbReference type="AlphaFoldDB" id="A0A8A1LCI5"/>
<dbReference type="EMBL" id="CP069102">
    <property type="protein sequence ID" value="QSS49477.1"/>
    <property type="molecule type" value="Genomic_DNA"/>
</dbReference>
<accession>A0A8A1LCI5</accession>
<evidence type="ECO:0000313" key="1">
    <source>
        <dbReference type="EMBL" id="QSS49477.1"/>
    </source>
</evidence>
<protein>
    <submittedName>
        <fullName evidence="1">Uncharacterized protein</fullName>
    </submittedName>
</protein>
<reference evidence="1" key="1">
    <citation type="submission" date="2021-01" db="EMBL/GenBank/DDBJ databases">
        <title>Chromosome-level genome assembly of a human fungal pathogen reveals clustering of transcriptionally co-regulated genes.</title>
        <authorList>
            <person name="Voorhies M."/>
            <person name="Cohen S."/>
            <person name="Shea T.P."/>
            <person name="Petrus S."/>
            <person name="Munoz J.F."/>
            <person name="Poplawski S."/>
            <person name="Goldman W.E."/>
            <person name="Michael T."/>
            <person name="Cuomo C.A."/>
            <person name="Sil A."/>
            <person name="Beyhan S."/>
        </authorList>
    </citation>
    <scope>NUCLEOTIDE SEQUENCE</scope>
    <source>
        <strain evidence="1">H88</strain>
    </source>
</reference>
<sequence>MNFDLPVDPVPYISSLDKFIENAILLYSMLGVAIVSSTIDESMQGLIGIMEDCHAENGKSY</sequence>